<protein>
    <submittedName>
        <fullName evidence="1">Uncharacterized protein</fullName>
    </submittedName>
</protein>
<dbReference type="RefSeq" id="WP_380199883.1">
    <property type="nucleotide sequence ID" value="NZ_JBHTEK010000001.1"/>
</dbReference>
<sequence>MPAAAGGVHHHGIARDQRQAQVVAHKLFTAALEADFYDVEAGKGVRYCYVLQPIENIEAVAASGAASSIGFAAARFGAAAPPEEHDEQATSEKLYS</sequence>
<gene>
    <name evidence="1" type="ORF">ACFQT0_01790</name>
</gene>
<comment type="caution">
    <text evidence="1">The sequence shown here is derived from an EMBL/GenBank/DDBJ whole genome shotgun (WGS) entry which is preliminary data.</text>
</comment>
<organism evidence="1 2">
    <name type="scientific">Hymenobacter humi</name>
    <dbReference type="NCBI Taxonomy" id="1411620"/>
    <lineage>
        <taxon>Bacteria</taxon>
        <taxon>Pseudomonadati</taxon>
        <taxon>Bacteroidota</taxon>
        <taxon>Cytophagia</taxon>
        <taxon>Cytophagales</taxon>
        <taxon>Hymenobacteraceae</taxon>
        <taxon>Hymenobacter</taxon>
    </lineage>
</organism>
<reference evidence="2" key="1">
    <citation type="journal article" date="2019" name="Int. J. Syst. Evol. Microbiol.">
        <title>The Global Catalogue of Microorganisms (GCM) 10K type strain sequencing project: providing services to taxonomists for standard genome sequencing and annotation.</title>
        <authorList>
            <consortium name="The Broad Institute Genomics Platform"/>
            <consortium name="The Broad Institute Genome Sequencing Center for Infectious Disease"/>
            <person name="Wu L."/>
            <person name="Ma J."/>
        </authorList>
    </citation>
    <scope>NUCLEOTIDE SEQUENCE [LARGE SCALE GENOMIC DNA]</scope>
    <source>
        <strain evidence="2">JCM 19635</strain>
    </source>
</reference>
<accession>A0ABW2TYI9</accession>
<dbReference type="EMBL" id="JBHTEK010000001">
    <property type="protein sequence ID" value="MFC7666298.1"/>
    <property type="molecule type" value="Genomic_DNA"/>
</dbReference>
<name>A0ABW2TYI9_9BACT</name>
<keyword evidence="2" id="KW-1185">Reference proteome</keyword>
<proteinExistence type="predicted"/>
<evidence type="ECO:0000313" key="1">
    <source>
        <dbReference type="EMBL" id="MFC7666298.1"/>
    </source>
</evidence>
<dbReference type="Proteomes" id="UP001596513">
    <property type="component" value="Unassembled WGS sequence"/>
</dbReference>
<evidence type="ECO:0000313" key="2">
    <source>
        <dbReference type="Proteomes" id="UP001596513"/>
    </source>
</evidence>